<keyword evidence="2" id="KW-0012">Acyltransferase</keyword>
<evidence type="ECO:0000259" key="1">
    <source>
        <dbReference type="Pfam" id="PF00814"/>
    </source>
</evidence>
<dbReference type="EMBL" id="JAVAIL010000003">
    <property type="protein sequence ID" value="MDP4539793.1"/>
    <property type="molecule type" value="Genomic_DNA"/>
</dbReference>
<dbReference type="Proteomes" id="UP001235664">
    <property type="component" value="Unassembled WGS sequence"/>
</dbReference>
<name>A0ABT9H8Z6_9SPHN</name>
<protein>
    <submittedName>
        <fullName evidence="2">tRNA (Adenosine(37)-N6)-threonylcarbamoyltransferase complex dimerization subunit type 1 TsaB</fullName>
        <ecNumber evidence="2">2.3.1.234</ecNumber>
    </submittedName>
</protein>
<dbReference type="InterPro" id="IPR043129">
    <property type="entry name" value="ATPase_NBD"/>
</dbReference>
<evidence type="ECO:0000313" key="3">
    <source>
        <dbReference type="Proteomes" id="UP001235664"/>
    </source>
</evidence>
<proteinExistence type="predicted"/>
<keyword evidence="2" id="KW-0808">Transferase</keyword>
<dbReference type="NCBIfam" id="TIGR03725">
    <property type="entry name" value="T6A_YeaZ"/>
    <property type="match status" value="1"/>
</dbReference>
<reference evidence="2 3" key="1">
    <citation type="submission" date="2023-08" db="EMBL/GenBank/DDBJ databases">
        <title>genomic of DY56.</title>
        <authorList>
            <person name="Wang Y."/>
        </authorList>
    </citation>
    <scope>NUCLEOTIDE SEQUENCE [LARGE SCALE GENOMIC DNA]</scope>
    <source>
        <strain evidence="2 3">DY56-A-20</strain>
    </source>
</reference>
<dbReference type="EC" id="2.3.1.234" evidence="2"/>
<comment type="caution">
    <text evidence="2">The sequence shown here is derived from an EMBL/GenBank/DDBJ whole genome shotgun (WGS) entry which is preliminary data.</text>
</comment>
<keyword evidence="3" id="KW-1185">Reference proteome</keyword>
<feature type="domain" description="Gcp-like" evidence="1">
    <location>
        <begin position="34"/>
        <end position="127"/>
    </location>
</feature>
<sequence length="209" mass="21759">MRTLAIECATEACSVALFEGADADAHLLDHRHEVIGRGHAERLVPMIAELPARGRAERILVSLGPGSFTGTRIGLATARALAIAWGSEVLGFPTLALVGATARAFADTAEPQILVAMTGGHGEYFVQLFGDRGLPLADHASLTPEAAAGFADTPLVAGSRAEELVGLRGSGQALDLLPDARYAPALPVSLLTDRLSPIYGRHPDAKLPA</sequence>
<dbReference type="RefSeq" id="WP_305929946.1">
    <property type="nucleotide sequence ID" value="NZ_JAVAIL010000003.1"/>
</dbReference>
<evidence type="ECO:0000313" key="2">
    <source>
        <dbReference type="EMBL" id="MDP4539793.1"/>
    </source>
</evidence>
<dbReference type="SUPFAM" id="SSF53067">
    <property type="entry name" value="Actin-like ATPase domain"/>
    <property type="match status" value="1"/>
</dbReference>
<dbReference type="InterPro" id="IPR022496">
    <property type="entry name" value="T6A_TsaB"/>
</dbReference>
<dbReference type="Pfam" id="PF00814">
    <property type="entry name" value="TsaD"/>
    <property type="match status" value="1"/>
</dbReference>
<dbReference type="Gene3D" id="3.30.420.40">
    <property type="match status" value="2"/>
</dbReference>
<organism evidence="2 3">
    <name type="scientific">Qipengyuania benthica</name>
    <dbReference type="NCBI Taxonomy" id="3067651"/>
    <lineage>
        <taxon>Bacteria</taxon>
        <taxon>Pseudomonadati</taxon>
        <taxon>Pseudomonadota</taxon>
        <taxon>Alphaproteobacteria</taxon>
        <taxon>Sphingomonadales</taxon>
        <taxon>Erythrobacteraceae</taxon>
        <taxon>Qipengyuania</taxon>
    </lineage>
</organism>
<gene>
    <name evidence="2" type="primary">tsaB</name>
    <name evidence="2" type="ORF">Q9K01_09175</name>
</gene>
<dbReference type="GO" id="GO:0061711">
    <property type="term" value="F:tRNA N(6)-L-threonylcarbamoyladenine synthase activity"/>
    <property type="evidence" value="ECO:0007669"/>
    <property type="project" value="UniProtKB-EC"/>
</dbReference>
<accession>A0ABT9H8Z6</accession>
<dbReference type="InterPro" id="IPR000905">
    <property type="entry name" value="Gcp-like_dom"/>
</dbReference>